<dbReference type="EMBL" id="JBHUDY010000001">
    <property type="protein sequence ID" value="MFD1610706.1"/>
    <property type="molecule type" value="Genomic_DNA"/>
</dbReference>
<comment type="caution">
    <text evidence="8">The sequence shown here is derived from an EMBL/GenBank/DDBJ whole genome shotgun (WGS) entry which is preliminary data.</text>
</comment>
<dbReference type="InterPro" id="IPR012933">
    <property type="entry name" value="HicA_mRNA_interferase"/>
</dbReference>
<dbReference type="Gene3D" id="3.30.920.30">
    <property type="entry name" value="Hypothetical protein"/>
    <property type="match status" value="1"/>
</dbReference>
<keyword evidence="5" id="KW-0378">Hydrolase</keyword>
<comment type="similarity">
    <text evidence="1">Belongs to the HicA mRNA interferase family.</text>
</comment>
<dbReference type="Proteomes" id="UP001597115">
    <property type="component" value="Unassembled WGS sequence"/>
</dbReference>
<evidence type="ECO:0000256" key="3">
    <source>
        <dbReference type="ARBA" id="ARBA00022722"/>
    </source>
</evidence>
<evidence type="ECO:0000313" key="9">
    <source>
        <dbReference type="Proteomes" id="UP001597115"/>
    </source>
</evidence>
<evidence type="ECO:0000256" key="6">
    <source>
        <dbReference type="ARBA" id="ARBA00022884"/>
    </source>
</evidence>
<dbReference type="InterPro" id="IPR038570">
    <property type="entry name" value="HicA_sf"/>
</dbReference>
<evidence type="ECO:0000256" key="5">
    <source>
        <dbReference type="ARBA" id="ARBA00022801"/>
    </source>
</evidence>
<proteinExistence type="inferred from homology"/>
<sequence>MTRLAKLYSRARANPRGLSFREFERLLAAFGFANERTVGSHRHYVHPDVPDILTVLPHGKEVKPYLVRRLLAMVDEYGLGFDE</sequence>
<dbReference type="Pfam" id="PF07927">
    <property type="entry name" value="HicA_toxin"/>
    <property type="match status" value="1"/>
</dbReference>
<name>A0ABW4HYK4_9SPHN</name>
<dbReference type="SUPFAM" id="SSF54786">
    <property type="entry name" value="YcfA/nrd intein domain"/>
    <property type="match status" value="1"/>
</dbReference>
<keyword evidence="4" id="KW-0255">Endonuclease</keyword>
<keyword evidence="3" id="KW-0540">Nuclease</keyword>
<evidence type="ECO:0000256" key="1">
    <source>
        <dbReference type="ARBA" id="ARBA00006620"/>
    </source>
</evidence>
<accession>A0ABW4HYK4</accession>
<keyword evidence="9" id="KW-1185">Reference proteome</keyword>
<evidence type="ECO:0000313" key="8">
    <source>
        <dbReference type="EMBL" id="MFD1610706.1"/>
    </source>
</evidence>
<keyword evidence="2" id="KW-1277">Toxin-antitoxin system</keyword>
<keyword evidence="7" id="KW-0346">Stress response</keyword>
<gene>
    <name evidence="8" type="ORF">ACFSCW_02700</name>
</gene>
<evidence type="ECO:0000256" key="7">
    <source>
        <dbReference type="ARBA" id="ARBA00023016"/>
    </source>
</evidence>
<evidence type="ECO:0000256" key="2">
    <source>
        <dbReference type="ARBA" id="ARBA00022649"/>
    </source>
</evidence>
<protein>
    <submittedName>
        <fullName evidence="8">Type II toxin-antitoxin system HicA family toxin</fullName>
    </submittedName>
</protein>
<keyword evidence="6" id="KW-0694">RNA-binding</keyword>
<reference evidence="9" key="1">
    <citation type="journal article" date="2019" name="Int. J. Syst. Evol. Microbiol.">
        <title>The Global Catalogue of Microorganisms (GCM) 10K type strain sequencing project: providing services to taxonomists for standard genome sequencing and annotation.</title>
        <authorList>
            <consortium name="The Broad Institute Genomics Platform"/>
            <consortium name="The Broad Institute Genome Sequencing Center for Infectious Disease"/>
            <person name="Wu L."/>
            <person name="Ma J."/>
        </authorList>
    </citation>
    <scope>NUCLEOTIDE SEQUENCE [LARGE SCALE GENOMIC DNA]</scope>
    <source>
        <strain evidence="9">CGMCC 1.16275</strain>
    </source>
</reference>
<dbReference type="RefSeq" id="WP_380886628.1">
    <property type="nucleotide sequence ID" value="NZ_JBHUDY010000001.1"/>
</dbReference>
<organism evidence="8 9">
    <name type="scientific">Sphingomonas tabacisoli</name>
    <dbReference type="NCBI Taxonomy" id="2249466"/>
    <lineage>
        <taxon>Bacteria</taxon>
        <taxon>Pseudomonadati</taxon>
        <taxon>Pseudomonadota</taxon>
        <taxon>Alphaproteobacteria</taxon>
        <taxon>Sphingomonadales</taxon>
        <taxon>Sphingomonadaceae</taxon>
        <taxon>Sphingomonas</taxon>
    </lineage>
</organism>
<evidence type="ECO:0000256" key="4">
    <source>
        <dbReference type="ARBA" id="ARBA00022759"/>
    </source>
</evidence>